<gene>
    <name evidence="2" type="ORF">KSP39_PZI012416</name>
</gene>
<accession>A0AAP0BEY6</accession>
<feature type="transmembrane region" description="Helical" evidence="1">
    <location>
        <begin position="32"/>
        <end position="53"/>
    </location>
</feature>
<sequence length="64" mass="7053">MAYVDHAFSSSDEDIMMESSYVVRNHPPVKEIAVALLAFDVVGIVLGIVMTYSRAGSDRAHIRN</sequence>
<keyword evidence="1" id="KW-0812">Transmembrane</keyword>
<comment type="caution">
    <text evidence="2">The sequence shown here is derived from an EMBL/GenBank/DDBJ whole genome shotgun (WGS) entry which is preliminary data.</text>
</comment>
<keyword evidence="1" id="KW-0472">Membrane</keyword>
<evidence type="ECO:0000313" key="2">
    <source>
        <dbReference type="EMBL" id="KAK8936637.1"/>
    </source>
</evidence>
<dbReference type="EMBL" id="JBBWWQ010000010">
    <property type="protein sequence ID" value="KAK8936637.1"/>
    <property type="molecule type" value="Genomic_DNA"/>
</dbReference>
<name>A0AAP0BEY6_9ASPA</name>
<organism evidence="2 3">
    <name type="scientific">Platanthera zijinensis</name>
    <dbReference type="NCBI Taxonomy" id="2320716"/>
    <lineage>
        <taxon>Eukaryota</taxon>
        <taxon>Viridiplantae</taxon>
        <taxon>Streptophyta</taxon>
        <taxon>Embryophyta</taxon>
        <taxon>Tracheophyta</taxon>
        <taxon>Spermatophyta</taxon>
        <taxon>Magnoliopsida</taxon>
        <taxon>Liliopsida</taxon>
        <taxon>Asparagales</taxon>
        <taxon>Orchidaceae</taxon>
        <taxon>Orchidoideae</taxon>
        <taxon>Orchideae</taxon>
        <taxon>Orchidinae</taxon>
        <taxon>Platanthera</taxon>
    </lineage>
</organism>
<evidence type="ECO:0000313" key="3">
    <source>
        <dbReference type="Proteomes" id="UP001418222"/>
    </source>
</evidence>
<proteinExistence type="predicted"/>
<dbReference type="AlphaFoldDB" id="A0AAP0BEY6"/>
<keyword evidence="3" id="KW-1185">Reference proteome</keyword>
<dbReference type="Proteomes" id="UP001418222">
    <property type="component" value="Unassembled WGS sequence"/>
</dbReference>
<protein>
    <submittedName>
        <fullName evidence="2">Uncharacterized protein</fullName>
    </submittedName>
</protein>
<keyword evidence="1" id="KW-1133">Transmembrane helix</keyword>
<evidence type="ECO:0000256" key="1">
    <source>
        <dbReference type="SAM" id="Phobius"/>
    </source>
</evidence>
<reference evidence="2 3" key="1">
    <citation type="journal article" date="2022" name="Nat. Plants">
        <title>Genomes of leafy and leafless Platanthera orchids illuminate the evolution of mycoheterotrophy.</title>
        <authorList>
            <person name="Li M.H."/>
            <person name="Liu K.W."/>
            <person name="Li Z."/>
            <person name="Lu H.C."/>
            <person name="Ye Q.L."/>
            <person name="Zhang D."/>
            <person name="Wang J.Y."/>
            <person name="Li Y.F."/>
            <person name="Zhong Z.M."/>
            <person name="Liu X."/>
            <person name="Yu X."/>
            <person name="Liu D.K."/>
            <person name="Tu X.D."/>
            <person name="Liu B."/>
            <person name="Hao Y."/>
            <person name="Liao X.Y."/>
            <person name="Jiang Y.T."/>
            <person name="Sun W.H."/>
            <person name="Chen J."/>
            <person name="Chen Y.Q."/>
            <person name="Ai Y."/>
            <person name="Zhai J.W."/>
            <person name="Wu S.S."/>
            <person name="Zhou Z."/>
            <person name="Hsiao Y.Y."/>
            <person name="Wu W.L."/>
            <person name="Chen Y.Y."/>
            <person name="Lin Y.F."/>
            <person name="Hsu J.L."/>
            <person name="Li C.Y."/>
            <person name="Wang Z.W."/>
            <person name="Zhao X."/>
            <person name="Zhong W.Y."/>
            <person name="Ma X.K."/>
            <person name="Ma L."/>
            <person name="Huang J."/>
            <person name="Chen G.Z."/>
            <person name="Huang M.Z."/>
            <person name="Huang L."/>
            <person name="Peng D.H."/>
            <person name="Luo Y.B."/>
            <person name="Zou S.Q."/>
            <person name="Chen S.P."/>
            <person name="Lan S."/>
            <person name="Tsai W.C."/>
            <person name="Van de Peer Y."/>
            <person name="Liu Z.J."/>
        </authorList>
    </citation>
    <scope>NUCLEOTIDE SEQUENCE [LARGE SCALE GENOMIC DNA]</scope>
    <source>
        <strain evidence="2">Lor287</strain>
    </source>
</reference>